<dbReference type="CDD" id="cd06261">
    <property type="entry name" value="TM_PBP2"/>
    <property type="match status" value="1"/>
</dbReference>
<evidence type="ECO:0000256" key="7">
    <source>
        <dbReference type="RuleBase" id="RU363032"/>
    </source>
</evidence>
<feature type="transmembrane region" description="Helical" evidence="7">
    <location>
        <begin position="247"/>
        <end position="267"/>
    </location>
</feature>
<dbReference type="STRING" id="29341.RSJ17_21135"/>
<feature type="domain" description="ABC transmembrane type-1" evidence="8">
    <location>
        <begin position="79"/>
        <end position="268"/>
    </location>
</feature>
<proteinExistence type="inferred from homology"/>
<evidence type="ECO:0000313" key="9">
    <source>
        <dbReference type="EMBL" id="KIE45509.1"/>
    </source>
</evidence>
<dbReference type="Pfam" id="PF00528">
    <property type="entry name" value="BPD_transp_1"/>
    <property type="match status" value="1"/>
</dbReference>
<dbReference type="InterPro" id="IPR000515">
    <property type="entry name" value="MetI-like"/>
</dbReference>
<dbReference type="Gene3D" id="1.10.3720.10">
    <property type="entry name" value="MetI-like"/>
    <property type="match status" value="1"/>
</dbReference>
<feature type="transmembrane region" description="Helical" evidence="7">
    <location>
        <begin position="114"/>
        <end position="136"/>
    </location>
</feature>
<dbReference type="PANTHER" id="PTHR43386:SF1">
    <property type="entry name" value="D,D-DIPEPTIDE TRANSPORT SYSTEM PERMEASE PROTEIN DDPC-RELATED"/>
    <property type="match status" value="1"/>
</dbReference>
<evidence type="ECO:0000256" key="4">
    <source>
        <dbReference type="ARBA" id="ARBA00022692"/>
    </source>
</evidence>
<dbReference type="EMBL" id="AYSO01000019">
    <property type="protein sequence ID" value="KIE45509.1"/>
    <property type="molecule type" value="Genomic_DNA"/>
</dbReference>
<evidence type="ECO:0000256" key="1">
    <source>
        <dbReference type="ARBA" id="ARBA00004651"/>
    </source>
</evidence>
<evidence type="ECO:0000256" key="2">
    <source>
        <dbReference type="ARBA" id="ARBA00022448"/>
    </source>
</evidence>
<reference evidence="9 10" key="1">
    <citation type="journal article" date="2015" name="Infect. Genet. Evol.">
        <title>Genomic sequences of six botulinum neurotoxin-producing strains representing three clostridial species illustrate the mobility and diversity of botulinum neurotoxin genes.</title>
        <authorList>
            <person name="Smith T.J."/>
            <person name="Hill K.K."/>
            <person name="Xie G."/>
            <person name="Foley B.T."/>
            <person name="Williamson C.H."/>
            <person name="Foster J.T."/>
            <person name="Johnson S.L."/>
            <person name="Chertkov O."/>
            <person name="Teshima H."/>
            <person name="Gibbons H.S."/>
            <person name="Johnsky L.A."/>
            <person name="Karavis M.A."/>
            <person name="Smith L.A."/>
        </authorList>
    </citation>
    <scope>NUCLEOTIDE SEQUENCE [LARGE SCALE GENOMIC DNA]</scope>
    <source>
        <strain evidence="9 10">CDC 2741</strain>
    </source>
</reference>
<organism evidence="9 10">
    <name type="scientific">Clostridium argentinense CDC 2741</name>
    <dbReference type="NCBI Taxonomy" id="1418104"/>
    <lineage>
        <taxon>Bacteria</taxon>
        <taxon>Bacillati</taxon>
        <taxon>Bacillota</taxon>
        <taxon>Clostridia</taxon>
        <taxon>Eubacteriales</taxon>
        <taxon>Clostridiaceae</taxon>
        <taxon>Clostridium</taxon>
    </lineage>
</organism>
<comment type="caution">
    <text evidence="9">The sequence shown here is derived from an EMBL/GenBank/DDBJ whole genome shotgun (WGS) entry which is preliminary data.</text>
</comment>
<dbReference type="GO" id="GO:0005886">
    <property type="term" value="C:plasma membrane"/>
    <property type="evidence" value="ECO:0007669"/>
    <property type="project" value="UniProtKB-SubCell"/>
</dbReference>
<evidence type="ECO:0000259" key="8">
    <source>
        <dbReference type="PROSITE" id="PS50928"/>
    </source>
</evidence>
<dbReference type="SUPFAM" id="SSF161098">
    <property type="entry name" value="MetI-like"/>
    <property type="match status" value="1"/>
</dbReference>
<keyword evidence="10" id="KW-1185">Reference proteome</keyword>
<keyword evidence="4 7" id="KW-0812">Transmembrane</keyword>
<accession>A0A0C1TXU3</accession>
<dbReference type="Pfam" id="PF12911">
    <property type="entry name" value="OppC_N"/>
    <property type="match status" value="1"/>
</dbReference>
<protein>
    <submittedName>
        <fullName evidence="9">Binding--dependent transport system inner membrane component family protein</fullName>
    </submittedName>
</protein>
<evidence type="ECO:0000256" key="5">
    <source>
        <dbReference type="ARBA" id="ARBA00022989"/>
    </source>
</evidence>
<comment type="subcellular location">
    <subcellularLocation>
        <location evidence="1 7">Cell membrane</location>
        <topology evidence="1 7">Multi-pass membrane protein</topology>
    </subcellularLocation>
</comment>
<keyword evidence="2 7" id="KW-0813">Transport</keyword>
<evidence type="ECO:0000256" key="6">
    <source>
        <dbReference type="ARBA" id="ARBA00023136"/>
    </source>
</evidence>
<dbReference type="InterPro" id="IPR035906">
    <property type="entry name" value="MetI-like_sf"/>
</dbReference>
<keyword evidence="5 7" id="KW-1133">Transmembrane helix</keyword>
<dbReference type="AlphaFoldDB" id="A0A0C1TXU3"/>
<comment type="similarity">
    <text evidence="7">Belongs to the binding-protein-dependent transport system permease family.</text>
</comment>
<dbReference type="GO" id="GO:0055085">
    <property type="term" value="P:transmembrane transport"/>
    <property type="evidence" value="ECO:0007669"/>
    <property type="project" value="InterPro"/>
</dbReference>
<dbReference type="PANTHER" id="PTHR43386">
    <property type="entry name" value="OLIGOPEPTIDE TRANSPORT SYSTEM PERMEASE PROTEIN APPC"/>
    <property type="match status" value="1"/>
</dbReference>
<gene>
    <name evidence="9" type="ORF">U732_2625</name>
</gene>
<evidence type="ECO:0000256" key="3">
    <source>
        <dbReference type="ARBA" id="ARBA00022475"/>
    </source>
</evidence>
<evidence type="ECO:0000313" key="10">
    <source>
        <dbReference type="Proteomes" id="UP000031366"/>
    </source>
</evidence>
<feature type="transmembrane region" description="Helical" evidence="7">
    <location>
        <begin position="20"/>
        <end position="39"/>
    </location>
</feature>
<dbReference type="InterPro" id="IPR050366">
    <property type="entry name" value="BP-dependent_transpt_permease"/>
</dbReference>
<dbReference type="PROSITE" id="PS50928">
    <property type="entry name" value="ABC_TM1"/>
    <property type="match status" value="1"/>
</dbReference>
<feature type="transmembrane region" description="Helical" evidence="7">
    <location>
        <begin position="142"/>
        <end position="161"/>
    </location>
</feature>
<dbReference type="Proteomes" id="UP000031366">
    <property type="component" value="Unassembled WGS sequence"/>
</dbReference>
<sequence>MIKSRFKTNFKMQMKRNKLAQLSLISLCVIFVFSIFAFLSPYDPNKIDIAIKFQGPSINHTFGTDELGRDYFTRALYGGRISIMVGILSMSVSIIIGTIVGAISGYVGGILDSIIMRIIDMLMCIPIFFLILIANAYLKPSIVNTIVIIGTFGWMGIARIVRSETLSYKERDYVLVAKSLGASNWYIIKTHIIPNVLPTVIVASSINIADAILTESALSFLGLGVQQPMASWGSMLQAAQARMSDKAYLAVFPGLLILITVLSFNVLGDVLRLALEPKMNDI</sequence>
<feature type="transmembrane region" description="Helical" evidence="7">
    <location>
        <begin position="81"/>
        <end position="107"/>
    </location>
</feature>
<dbReference type="InterPro" id="IPR025966">
    <property type="entry name" value="OppC_N"/>
</dbReference>
<keyword evidence="6 7" id="KW-0472">Membrane</keyword>
<keyword evidence="3" id="KW-1003">Cell membrane</keyword>
<name>A0A0C1TXU3_9CLOT</name>